<keyword evidence="4 6" id="KW-1133">Transmembrane helix</keyword>
<name>A0A8J3DQC8_9HYPH</name>
<evidence type="ECO:0000256" key="3">
    <source>
        <dbReference type="ARBA" id="ARBA00022692"/>
    </source>
</evidence>
<dbReference type="GO" id="GO:0005886">
    <property type="term" value="C:plasma membrane"/>
    <property type="evidence" value="ECO:0007669"/>
    <property type="project" value="UniProtKB-SubCell"/>
</dbReference>
<feature type="transmembrane region" description="Helical" evidence="6">
    <location>
        <begin position="37"/>
        <end position="56"/>
    </location>
</feature>
<evidence type="ECO:0000313" key="9">
    <source>
        <dbReference type="Proteomes" id="UP000630142"/>
    </source>
</evidence>
<keyword evidence="3 6" id="KW-0812">Transmembrane</keyword>
<dbReference type="PANTHER" id="PTHR42920">
    <property type="entry name" value="OS03G0707200 PROTEIN-RELATED"/>
    <property type="match status" value="1"/>
</dbReference>
<evidence type="ECO:0000313" key="8">
    <source>
        <dbReference type="EMBL" id="GHD11560.1"/>
    </source>
</evidence>
<evidence type="ECO:0000256" key="5">
    <source>
        <dbReference type="ARBA" id="ARBA00023136"/>
    </source>
</evidence>
<reference evidence="8" key="1">
    <citation type="journal article" date="2014" name="Int. J. Syst. Evol. Microbiol.">
        <title>Complete genome sequence of Corynebacterium casei LMG S-19264T (=DSM 44701T), isolated from a smear-ripened cheese.</title>
        <authorList>
            <consortium name="US DOE Joint Genome Institute (JGI-PGF)"/>
            <person name="Walter F."/>
            <person name="Albersmeier A."/>
            <person name="Kalinowski J."/>
            <person name="Ruckert C."/>
        </authorList>
    </citation>
    <scope>NUCLEOTIDE SEQUENCE</scope>
    <source>
        <strain evidence="8">KCTC 42249</strain>
    </source>
</reference>
<feature type="transmembrane region" description="Helical" evidence="6">
    <location>
        <begin position="242"/>
        <end position="261"/>
    </location>
</feature>
<comment type="caution">
    <text evidence="8">The sequence shown here is derived from an EMBL/GenBank/DDBJ whole genome shotgun (WGS) entry which is preliminary data.</text>
</comment>
<evidence type="ECO:0000256" key="2">
    <source>
        <dbReference type="ARBA" id="ARBA00022475"/>
    </source>
</evidence>
<dbReference type="Pfam" id="PF00892">
    <property type="entry name" value="EamA"/>
    <property type="match status" value="2"/>
</dbReference>
<keyword evidence="5 6" id="KW-0472">Membrane</keyword>
<feature type="transmembrane region" description="Helical" evidence="6">
    <location>
        <begin position="151"/>
        <end position="168"/>
    </location>
</feature>
<dbReference type="RefSeq" id="WP_189502807.1">
    <property type="nucleotide sequence ID" value="NZ_BMZQ01000001.1"/>
</dbReference>
<evidence type="ECO:0000256" key="4">
    <source>
        <dbReference type="ARBA" id="ARBA00022989"/>
    </source>
</evidence>
<dbReference type="SUPFAM" id="SSF103481">
    <property type="entry name" value="Multidrug resistance efflux transporter EmrE"/>
    <property type="match status" value="2"/>
</dbReference>
<feature type="transmembrane region" description="Helical" evidence="6">
    <location>
        <begin position="123"/>
        <end position="145"/>
    </location>
</feature>
<feature type="transmembrane region" description="Helical" evidence="6">
    <location>
        <begin position="99"/>
        <end position="116"/>
    </location>
</feature>
<feature type="transmembrane region" description="Helical" evidence="6">
    <location>
        <begin position="267"/>
        <end position="288"/>
    </location>
</feature>
<evidence type="ECO:0000259" key="7">
    <source>
        <dbReference type="Pfam" id="PF00892"/>
    </source>
</evidence>
<dbReference type="EMBL" id="BMZQ01000001">
    <property type="protein sequence ID" value="GHD11560.1"/>
    <property type="molecule type" value="Genomic_DNA"/>
</dbReference>
<feature type="transmembrane region" description="Helical" evidence="6">
    <location>
        <begin position="180"/>
        <end position="199"/>
    </location>
</feature>
<dbReference type="InterPro" id="IPR051258">
    <property type="entry name" value="Diverse_Substrate_Transporter"/>
</dbReference>
<reference evidence="8" key="2">
    <citation type="submission" date="2020-09" db="EMBL/GenBank/DDBJ databases">
        <authorList>
            <person name="Sun Q."/>
            <person name="Kim S."/>
        </authorList>
    </citation>
    <scope>NUCLEOTIDE SEQUENCE</scope>
    <source>
        <strain evidence="8">KCTC 42249</strain>
    </source>
</reference>
<evidence type="ECO:0000256" key="6">
    <source>
        <dbReference type="SAM" id="Phobius"/>
    </source>
</evidence>
<comment type="subcellular location">
    <subcellularLocation>
        <location evidence="1">Cell membrane</location>
        <topology evidence="1">Multi-pass membrane protein</topology>
    </subcellularLocation>
</comment>
<evidence type="ECO:0000256" key="1">
    <source>
        <dbReference type="ARBA" id="ARBA00004651"/>
    </source>
</evidence>
<gene>
    <name evidence="8" type="ORF">GCM10016234_14860</name>
</gene>
<dbReference type="Proteomes" id="UP000630142">
    <property type="component" value="Unassembled WGS sequence"/>
</dbReference>
<feature type="transmembrane region" description="Helical" evidence="6">
    <location>
        <begin position="214"/>
        <end position="235"/>
    </location>
</feature>
<feature type="transmembrane region" description="Helical" evidence="6">
    <location>
        <begin position="68"/>
        <end position="87"/>
    </location>
</feature>
<sequence>MTRVQANLVLLLAGAIWGMGFVAQATAMETMGPLLFVGSRFLVATLCVIPFAVREARKAPATLTTSQWLAFAWVGLMLFSTITAQQFGLLTTSVTNSGFLTGLYVVMTPILGIVLFRQFPHVVVWPAALCTLCGIFLLSGGTLAGLTTGDWLTILAAFFAALQGLFIARSAAQTGRPITLAVTQFAVCAVLGLTAAFVFEPVSLDALRGAAVEVLYAGMFSGAVAFTLMAIGLRYTTALQAAIFLSSEAVFAALFGAIFLGERLPSAGFAGCALILISMLAVEIVPALRARRAARLSP</sequence>
<dbReference type="PANTHER" id="PTHR42920:SF5">
    <property type="entry name" value="EAMA DOMAIN-CONTAINING PROTEIN"/>
    <property type="match status" value="1"/>
</dbReference>
<organism evidence="8 9">
    <name type="scientific">Tianweitania populi</name>
    <dbReference type="NCBI Taxonomy" id="1607949"/>
    <lineage>
        <taxon>Bacteria</taxon>
        <taxon>Pseudomonadati</taxon>
        <taxon>Pseudomonadota</taxon>
        <taxon>Alphaproteobacteria</taxon>
        <taxon>Hyphomicrobiales</taxon>
        <taxon>Phyllobacteriaceae</taxon>
        <taxon>Tianweitania</taxon>
    </lineage>
</organism>
<dbReference type="InterPro" id="IPR000620">
    <property type="entry name" value="EamA_dom"/>
</dbReference>
<keyword evidence="2" id="KW-1003">Cell membrane</keyword>
<accession>A0A8J3DQC8</accession>
<feature type="domain" description="EamA" evidence="7">
    <location>
        <begin position="7"/>
        <end position="139"/>
    </location>
</feature>
<dbReference type="AlphaFoldDB" id="A0A8J3DQC8"/>
<dbReference type="InterPro" id="IPR037185">
    <property type="entry name" value="EmrE-like"/>
</dbReference>
<feature type="domain" description="EamA" evidence="7">
    <location>
        <begin position="148"/>
        <end position="280"/>
    </location>
</feature>
<proteinExistence type="predicted"/>
<keyword evidence="9" id="KW-1185">Reference proteome</keyword>
<protein>
    <submittedName>
        <fullName evidence="8">MFS transporter</fullName>
    </submittedName>
</protein>